<dbReference type="OrthoDB" id="9815193at2"/>
<evidence type="ECO:0000313" key="3">
    <source>
        <dbReference type="Proteomes" id="UP000317171"/>
    </source>
</evidence>
<dbReference type="SUPFAM" id="SSF52309">
    <property type="entry name" value="N-(deoxy)ribosyltransferase-like"/>
    <property type="match status" value="1"/>
</dbReference>
<reference evidence="2 3" key="1">
    <citation type="submission" date="2019-02" db="EMBL/GenBank/DDBJ databases">
        <title>Deep-cultivation of Planctomycetes and their phenomic and genomic characterization uncovers novel biology.</title>
        <authorList>
            <person name="Wiegand S."/>
            <person name="Jogler M."/>
            <person name="Boedeker C."/>
            <person name="Pinto D."/>
            <person name="Vollmers J."/>
            <person name="Rivas-Marin E."/>
            <person name="Kohn T."/>
            <person name="Peeters S.H."/>
            <person name="Heuer A."/>
            <person name="Rast P."/>
            <person name="Oberbeckmann S."/>
            <person name="Bunk B."/>
            <person name="Jeske O."/>
            <person name="Meyerdierks A."/>
            <person name="Storesund J.E."/>
            <person name="Kallscheuer N."/>
            <person name="Luecker S."/>
            <person name="Lage O.M."/>
            <person name="Pohl T."/>
            <person name="Merkel B.J."/>
            <person name="Hornburger P."/>
            <person name="Mueller R.-W."/>
            <person name="Bruemmer F."/>
            <person name="Labrenz M."/>
            <person name="Spormann A.M."/>
            <person name="Op den Camp H."/>
            <person name="Overmann J."/>
            <person name="Amann R."/>
            <person name="Jetten M.S.M."/>
            <person name="Mascher T."/>
            <person name="Medema M.H."/>
            <person name="Devos D.P."/>
            <person name="Kaster A.-K."/>
            <person name="Ovreas L."/>
            <person name="Rohde M."/>
            <person name="Galperin M.Y."/>
            <person name="Jogler C."/>
        </authorList>
    </citation>
    <scope>NUCLEOTIDE SEQUENCE [LARGE SCALE GENOMIC DNA]</scope>
    <source>
        <strain evidence="2 3">Pan241w</strain>
    </source>
</reference>
<feature type="domain" description="Restriction endonuclease type IV Mrr" evidence="1">
    <location>
        <begin position="154"/>
        <end position="264"/>
    </location>
</feature>
<keyword evidence="2" id="KW-0540">Nuclease</keyword>
<keyword evidence="2" id="KW-0378">Hydrolase</keyword>
<dbReference type="PANTHER" id="PTHR30015:SF7">
    <property type="entry name" value="TYPE IV METHYL-DIRECTED RESTRICTION ENZYME ECOKMRR"/>
    <property type="match status" value="1"/>
</dbReference>
<dbReference type="Gene3D" id="3.40.1350.10">
    <property type="match status" value="1"/>
</dbReference>
<dbReference type="Gene3D" id="3.40.50.450">
    <property type="match status" value="1"/>
</dbReference>
<keyword evidence="3" id="KW-1185">Reference proteome</keyword>
<dbReference type="GO" id="GO:0009307">
    <property type="term" value="P:DNA restriction-modification system"/>
    <property type="evidence" value="ECO:0007669"/>
    <property type="project" value="InterPro"/>
</dbReference>
<dbReference type="GO" id="GO:0003677">
    <property type="term" value="F:DNA binding"/>
    <property type="evidence" value="ECO:0007669"/>
    <property type="project" value="InterPro"/>
</dbReference>
<dbReference type="PANTHER" id="PTHR30015">
    <property type="entry name" value="MRR RESTRICTION SYSTEM PROTEIN"/>
    <property type="match status" value="1"/>
</dbReference>
<dbReference type="InterPro" id="IPR007560">
    <property type="entry name" value="Restrct_endonuc_IV_Mrr"/>
</dbReference>
<dbReference type="InterPro" id="IPR011335">
    <property type="entry name" value="Restrct_endonuc-II-like"/>
</dbReference>
<proteinExistence type="predicted"/>
<dbReference type="Proteomes" id="UP000317171">
    <property type="component" value="Chromosome"/>
</dbReference>
<protein>
    <submittedName>
        <fullName evidence="2">Restriction endonuclease</fullName>
    </submittedName>
</protein>
<dbReference type="InterPro" id="IPR011856">
    <property type="entry name" value="tRNA_endonuc-like_dom_sf"/>
</dbReference>
<organism evidence="2 3">
    <name type="scientific">Gimesia alba</name>
    <dbReference type="NCBI Taxonomy" id="2527973"/>
    <lineage>
        <taxon>Bacteria</taxon>
        <taxon>Pseudomonadati</taxon>
        <taxon>Planctomycetota</taxon>
        <taxon>Planctomycetia</taxon>
        <taxon>Planctomycetales</taxon>
        <taxon>Planctomycetaceae</taxon>
        <taxon>Gimesia</taxon>
    </lineage>
</organism>
<gene>
    <name evidence="2" type="ORF">Pan241w_27010</name>
</gene>
<evidence type="ECO:0000259" key="1">
    <source>
        <dbReference type="Pfam" id="PF04471"/>
    </source>
</evidence>
<dbReference type="KEGG" id="gaz:Pan241w_27010"/>
<dbReference type="EMBL" id="CP036269">
    <property type="protein sequence ID" value="QDT42615.1"/>
    <property type="molecule type" value="Genomic_DNA"/>
</dbReference>
<sequence length="270" mass="30669">MKSVFVSYNYRDSEALMFADRLNHHLVLSDIEPIDLYTSIYPPAYAHESIVDAINRCSIFICFLDTNNPNVMFELGYAFAKNKQIIIVSDDFKLIPFDVQNSVFIQRNTPLSKLIQQIENRVQDLQEPTWYDELHVGSPVDQLKILATRPDVLDGITPREFEKIIAEWFRYQGCDVTEQPQGPDSGFDCQVQNFRGRTAAVEVKKYKSSSQVSISVVRQLVGAMLLEDLSLGIIVSSAPFTRSALSFVENIGPEILLWTLDDMIHINNLG</sequence>
<evidence type="ECO:0000313" key="2">
    <source>
        <dbReference type="EMBL" id="QDT42615.1"/>
    </source>
</evidence>
<name>A0A517RFJ1_9PLAN</name>
<dbReference type="RefSeq" id="WP_145216145.1">
    <property type="nucleotide sequence ID" value="NZ_CP036269.1"/>
</dbReference>
<dbReference type="InterPro" id="IPR052906">
    <property type="entry name" value="Type_IV_Methyl-Rstrct_Enzyme"/>
</dbReference>
<dbReference type="AlphaFoldDB" id="A0A517RFJ1"/>
<dbReference type="GO" id="GO:0015666">
    <property type="term" value="F:restriction endodeoxyribonuclease activity"/>
    <property type="evidence" value="ECO:0007669"/>
    <property type="project" value="TreeGrafter"/>
</dbReference>
<dbReference type="SUPFAM" id="SSF52980">
    <property type="entry name" value="Restriction endonuclease-like"/>
    <property type="match status" value="1"/>
</dbReference>
<dbReference type="Pfam" id="PF04471">
    <property type="entry name" value="Mrr_cat"/>
    <property type="match status" value="1"/>
</dbReference>
<keyword evidence="2" id="KW-0255">Endonuclease</keyword>
<accession>A0A517RFJ1</accession>